<name>A0A9X0AXU4_9HELO</name>
<dbReference type="Proteomes" id="UP001152300">
    <property type="component" value="Unassembled WGS sequence"/>
</dbReference>
<protein>
    <submittedName>
        <fullName evidence="1">Uncharacterized protein</fullName>
    </submittedName>
</protein>
<gene>
    <name evidence="1" type="ORF">OCU04_001289</name>
</gene>
<comment type="caution">
    <text evidence="1">The sequence shown here is derived from an EMBL/GenBank/DDBJ whole genome shotgun (WGS) entry which is preliminary data.</text>
</comment>
<evidence type="ECO:0000313" key="1">
    <source>
        <dbReference type="EMBL" id="KAJ8070931.1"/>
    </source>
</evidence>
<dbReference type="AlphaFoldDB" id="A0A9X0AXU4"/>
<keyword evidence="2" id="KW-1185">Reference proteome</keyword>
<dbReference type="EMBL" id="JAPEIS010000001">
    <property type="protein sequence ID" value="KAJ8070931.1"/>
    <property type="molecule type" value="Genomic_DNA"/>
</dbReference>
<proteinExistence type="predicted"/>
<accession>A0A9X0AXU4</accession>
<organism evidence="1 2">
    <name type="scientific">Sclerotinia nivalis</name>
    <dbReference type="NCBI Taxonomy" id="352851"/>
    <lineage>
        <taxon>Eukaryota</taxon>
        <taxon>Fungi</taxon>
        <taxon>Dikarya</taxon>
        <taxon>Ascomycota</taxon>
        <taxon>Pezizomycotina</taxon>
        <taxon>Leotiomycetes</taxon>
        <taxon>Helotiales</taxon>
        <taxon>Sclerotiniaceae</taxon>
        <taxon>Sclerotinia</taxon>
    </lineage>
</organism>
<sequence>MSVDAEMDNLVTTDSFPWIEARDLNRQFPSDLMANRQDPDWASLDSFPWIESRETSEANGWALDSSQIDQSSADAIDCFPWIRRWDGGNGINDEDSLASSVRSDNVPCIEE</sequence>
<dbReference type="OrthoDB" id="10427916at2759"/>
<evidence type="ECO:0000313" key="2">
    <source>
        <dbReference type="Proteomes" id="UP001152300"/>
    </source>
</evidence>
<reference evidence="1" key="1">
    <citation type="submission" date="2022-11" db="EMBL/GenBank/DDBJ databases">
        <title>Genome Resource of Sclerotinia nivalis Strain SnTB1, a Plant Pathogen Isolated from American Ginseng.</title>
        <authorList>
            <person name="Fan S."/>
        </authorList>
    </citation>
    <scope>NUCLEOTIDE SEQUENCE</scope>
    <source>
        <strain evidence="1">SnTB1</strain>
    </source>
</reference>